<keyword evidence="13" id="KW-1185">Reference proteome</keyword>
<feature type="domain" description="Glycosyl hydrolase family 32 C-terminal" evidence="11">
    <location>
        <begin position="332"/>
        <end position="447"/>
    </location>
</feature>
<dbReference type="RefSeq" id="WP_056937733.1">
    <property type="nucleotide sequence ID" value="NZ_AZFN01000020.1"/>
</dbReference>
<dbReference type="PANTHER" id="PTHR43101">
    <property type="entry name" value="BETA-FRUCTOSIDASE"/>
    <property type="match status" value="1"/>
</dbReference>
<evidence type="ECO:0000256" key="2">
    <source>
        <dbReference type="ARBA" id="ARBA00009902"/>
    </source>
</evidence>
<dbReference type="Pfam" id="PF00251">
    <property type="entry name" value="Glyco_hydro_32N"/>
    <property type="match status" value="1"/>
</dbReference>
<keyword evidence="9" id="KW-0963">Cytoplasm</keyword>
<dbReference type="PANTHER" id="PTHR43101:SF1">
    <property type="entry name" value="BETA-FRUCTOSIDASE"/>
    <property type="match status" value="1"/>
</dbReference>
<evidence type="ECO:0000313" key="13">
    <source>
        <dbReference type="Proteomes" id="UP000051739"/>
    </source>
</evidence>
<dbReference type="Proteomes" id="UP000051739">
    <property type="component" value="Unassembled WGS sequence"/>
</dbReference>
<keyword evidence="5 8" id="KW-0378">Hydrolase</keyword>
<comment type="catalytic activity">
    <reaction evidence="8">
        <text>Hydrolysis of terminal non-reducing beta-D-fructofuranoside residues in beta-D-fructofuranosides.</text>
        <dbReference type="EC" id="3.2.1.26"/>
    </reaction>
</comment>
<comment type="subcellular location">
    <subcellularLocation>
        <location evidence="9">Cytoplasm</location>
    </subcellularLocation>
</comment>
<accession>A0A0R1V6W2</accession>
<dbReference type="InterPro" id="IPR001362">
    <property type="entry name" value="Glyco_hydro_32"/>
</dbReference>
<dbReference type="Gene3D" id="2.60.120.560">
    <property type="entry name" value="Exo-inulinase, domain 1"/>
    <property type="match status" value="1"/>
</dbReference>
<dbReference type="SMART" id="SM00640">
    <property type="entry name" value="Glyco_32"/>
    <property type="match status" value="1"/>
</dbReference>
<dbReference type="InterPro" id="IPR023296">
    <property type="entry name" value="Glyco_hydro_beta-prop_sf"/>
</dbReference>
<organism evidence="12 13">
    <name type="scientific">Limosilactobacillus gastricus DSM 16045</name>
    <dbReference type="NCBI Taxonomy" id="1423749"/>
    <lineage>
        <taxon>Bacteria</taxon>
        <taxon>Bacillati</taxon>
        <taxon>Bacillota</taxon>
        <taxon>Bacilli</taxon>
        <taxon>Lactobacillales</taxon>
        <taxon>Lactobacillaceae</taxon>
        <taxon>Limosilactobacillus</taxon>
    </lineage>
</organism>
<dbReference type="InterPro" id="IPR006232">
    <property type="entry name" value="Suc6P_hydrolase"/>
</dbReference>
<gene>
    <name evidence="12" type="ORF">FC60_GL000819</name>
</gene>
<evidence type="ECO:0000259" key="11">
    <source>
        <dbReference type="Pfam" id="PF08244"/>
    </source>
</evidence>
<keyword evidence="9" id="KW-0119">Carbohydrate metabolism</keyword>
<keyword evidence="6 8" id="KW-0326">Glycosidase</keyword>
<dbReference type="UniPathway" id="UPA00238"/>
<evidence type="ECO:0000256" key="7">
    <source>
        <dbReference type="ARBA" id="ARBA00033367"/>
    </source>
</evidence>
<evidence type="ECO:0000256" key="5">
    <source>
        <dbReference type="ARBA" id="ARBA00022801"/>
    </source>
</evidence>
<protein>
    <recommendedName>
        <fullName evidence="4 8">Sucrose-6-phosphate hydrolase</fullName>
        <ecNumber evidence="3 8">3.2.1.26</ecNumber>
    </recommendedName>
    <alternativeName>
        <fullName evidence="7 9">Invertase</fullName>
    </alternativeName>
</protein>
<dbReference type="SUPFAM" id="SSF49899">
    <property type="entry name" value="Concanavalin A-like lectins/glucanases"/>
    <property type="match status" value="1"/>
</dbReference>
<dbReference type="InterPro" id="IPR013189">
    <property type="entry name" value="Glyco_hydro_32_C"/>
</dbReference>
<evidence type="ECO:0000256" key="3">
    <source>
        <dbReference type="ARBA" id="ARBA00012758"/>
    </source>
</evidence>
<dbReference type="GO" id="GO:0004564">
    <property type="term" value="F:beta-fructofuranosidase activity"/>
    <property type="evidence" value="ECO:0007669"/>
    <property type="project" value="UniProtKB-EC"/>
</dbReference>
<proteinExistence type="inferred from homology"/>
<comment type="caution">
    <text evidence="12">The sequence shown here is derived from an EMBL/GenBank/DDBJ whole genome shotgun (WGS) entry which is preliminary data.</text>
</comment>
<feature type="domain" description="Glycosyl hydrolase family 32 N-terminal" evidence="10">
    <location>
        <begin position="22"/>
        <end position="323"/>
    </location>
</feature>
<reference evidence="12 13" key="1">
    <citation type="journal article" date="2015" name="Genome Announc.">
        <title>Expanding the biotechnology potential of lactobacilli through comparative genomics of 213 strains and associated genera.</title>
        <authorList>
            <person name="Sun Z."/>
            <person name="Harris H.M."/>
            <person name="McCann A."/>
            <person name="Guo C."/>
            <person name="Argimon S."/>
            <person name="Zhang W."/>
            <person name="Yang X."/>
            <person name="Jeffery I.B."/>
            <person name="Cooney J.C."/>
            <person name="Kagawa T.F."/>
            <person name="Liu W."/>
            <person name="Song Y."/>
            <person name="Salvetti E."/>
            <person name="Wrobel A."/>
            <person name="Rasinkangas P."/>
            <person name="Parkhill J."/>
            <person name="Rea M.C."/>
            <person name="O'Sullivan O."/>
            <person name="Ritari J."/>
            <person name="Douillard F.P."/>
            <person name="Paul Ross R."/>
            <person name="Yang R."/>
            <person name="Briner A.E."/>
            <person name="Felis G.E."/>
            <person name="de Vos W.M."/>
            <person name="Barrangou R."/>
            <person name="Klaenhammer T.R."/>
            <person name="Caufield P.W."/>
            <person name="Cui Y."/>
            <person name="Zhang H."/>
            <person name="O'Toole P.W."/>
        </authorList>
    </citation>
    <scope>NUCLEOTIDE SEQUENCE [LARGE SCALE GENOMIC DNA]</scope>
    <source>
        <strain evidence="12 13">DSM 16045</strain>
    </source>
</reference>
<comment type="pathway">
    <text evidence="1 9">Glycan biosynthesis; sucrose metabolism.</text>
</comment>
<evidence type="ECO:0000259" key="10">
    <source>
        <dbReference type="Pfam" id="PF00251"/>
    </source>
</evidence>
<dbReference type="GO" id="GO:0005985">
    <property type="term" value="P:sucrose metabolic process"/>
    <property type="evidence" value="ECO:0007669"/>
    <property type="project" value="UniProtKB-UniPathway"/>
</dbReference>
<dbReference type="InterPro" id="IPR013148">
    <property type="entry name" value="Glyco_hydro_32_N"/>
</dbReference>
<name>A0A0R1V6W2_9LACO</name>
<dbReference type="CDD" id="cd08996">
    <property type="entry name" value="GH32_FFase"/>
    <property type="match status" value="1"/>
</dbReference>
<evidence type="ECO:0000256" key="1">
    <source>
        <dbReference type="ARBA" id="ARBA00004914"/>
    </source>
</evidence>
<dbReference type="EC" id="3.2.1.26" evidence="3 8"/>
<evidence type="ECO:0000256" key="9">
    <source>
        <dbReference type="RuleBase" id="RU365015"/>
    </source>
</evidence>
<dbReference type="EMBL" id="AZFN01000020">
    <property type="protein sequence ID" value="KRM01281.1"/>
    <property type="molecule type" value="Genomic_DNA"/>
</dbReference>
<dbReference type="GO" id="GO:0005737">
    <property type="term" value="C:cytoplasm"/>
    <property type="evidence" value="ECO:0007669"/>
    <property type="project" value="UniProtKB-SubCell"/>
</dbReference>
<dbReference type="PATRIC" id="fig|1423749.3.peg.824"/>
<sequence>MSLEKAKESITITNTRYRQHYHLQTPGGWLNDPNGLCYFQGYYHVFYQYHPYSAEWGPMHWGHARSQDLLHWEELPIALTPGDPEDTGGCFSGSAIVKDNRLYLIYTGHHYYDDGDQDHFWENQNVAYSDDGIHFTKYAGNPVIEVPDDNGQDFRDPKVWAHDGQYYLIVGSQAQSSRTGRVLLYQSADLFNWQLLGPITNANSTDSEGFMWECPDLFHLNGQDILVFSPMGIAPQGHNFLNLNQVASVMGNLNYSTQTLNRGSLFEIDHGHNFYAPQSFLAPDGRQMMYGWMSSFDDPYPEQADGWCGCLTVPREYVIKNHHLGMIPVAELAQLRQQTIVSETLQLNHPVTIAYNDAQHAELDLTLEHPQNYQWSFRNQDQVIMSLTFDPAQNEFTLDRPHHGGKRYVTITPQPTHHLQIIIDTSSVEIFINDGEACFTERYYVEEAPSVILSAQEPTKAQLAAYQLGIPD</sequence>
<evidence type="ECO:0000256" key="4">
    <source>
        <dbReference type="ARBA" id="ARBA00019623"/>
    </source>
</evidence>
<evidence type="ECO:0000256" key="6">
    <source>
        <dbReference type="ARBA" id="ARBA00023295"/>
    </source>
</evidence>
<dbReference type="InterPro" id="IPR051214">
    <property type="entry name" value="GH32_Enzymes"/>
</dbReference>
<dbReference type="InterPro" id="IPR013320">
    <property type="entry name" value="ConA-like_dom_sf"/>
</dbReference>
<comment type="similarity">
    <text evidence="2 8">Belongs to the glycosyl hydrolase 32 family.</text>
</comment>
<dbReference type="AlphaFoldDB" id="A0A0R1V6W2"/>
<dbReference type="Gene3D" id="2.115.10.20">
    <property type="entry name" value="Glycosyl hydrolase domain, family 43"/>
    <property type="match status" value="1"/>
</dbReference>
<dbReference type="NCBIfam" id="TIGR01322">
    <property type="entry name" value="scrB_fam"/>
    <property type="match status" value="1"/>
</dbReference>
<evidence type="ECO:0000256" key="8">
    <source>
        <dbReference type="RuleBase" id="RU362110"/>
    </source>
</evidence>
<evidence type="ECO:0000313" key="12">
    <source>
        <dbReference type="EMBL" id="KRM01281.1"/>
    </source>
</evidence>
<comment type="function">
    <text evidence="9">Enables the bacterium to metabolize sucrose as a sole carbon source.</text>
</comment>
<dbReference type="SUPFAM" id="SSF75005">
    <property type="entry name" value="Arabinanase/levansucrase/invertase"/>
    <property type="match status" value="1"/>
</dbReference>
<dbReference type="Pfam" id="PF08244">
    <property type="entry name" value="Glyco_hydro_32C"/>
    <property type="match status" value="1"/>
</dbReference>